<name>A0A224YL43_9ACAR</name>
<reference evidence="2" key="1">
    <citation type="journal article" date="2017" name="Parasit. Vectors">
        <title>Sialotranscriptomics of Rhipicephalus zambeziensis reveals intricate expression profiles of secretory proteins and suggests tight temporal transcriptional regulation during blood-feeding.</title>
        <authorList>
            <person name="de Castro M.H."/>
            <person name="de Klerk D."/>
            <person name="Pienaar R."/>
            <person name="Rees D.J.G."/>
            <person name="Mans B.J."/>
        </authorList>
    </citation>
    <scope>NUCLEOTIDE SEQUENCE</scope>
    <source>
        <tissue evidence="2">Salivary glands</tissue>
    </source>
</reference>
<evidence type="ECO:0000313" key="2">
    <source>
        <dbReference type="EMBL" id="MAA15261.1"/>
    </source>
</evidence>
<feature type="signal peptide" evidence="1">
    <location>
        <begin position="1"/>
        <end position="21"/>
    </location>
</feature>
<evidence type="ECO:0000256" key="1">
    <source>
        <dbReference type="SAM" id="SignalP"/>
    </source>
</evidence>
<organism evidence="2">
    <name type="scientific">Rhipicephalus zambeziensis</name>
    <dbReference type="NCBI Taxonomy" id="60191"/>
    <lineage>
        <taxon>Eukaryota</taxon>
        <taxon>Metazoa</taxon>
        <taxon>Ecdysozoa</taxon>
        <taxon>Arthropoda</taxon>
        <taxon>Chelicerata</taxon>
        <taxon>Arachnida</taxon>
        <taxon>Acari</taxon>
        <taxon>Parasitiformes</taxon>
        <taxon>Ixodida</taxon>
        <taxon>Ixodoidea</taxon>
        <taxon>Ixodidae</taxon>
        <taxon>Rhipicephalinae</taxon>
        <taxon>Rhipicephalus</taxon>
        <taxon>Rhipicephalus</taxon>
    </lineage>
</organism>
<proteinExistence type="predicted"/>
<keyword evidence="1" id="KW-0732">Signal</keyword>
<feature type="chain" id="PRO_5012443250" evidence="1">
    <location>
        <begin position="22"/>
        <end position="102"/>
    </location>
</feature>
<sequence length="102" mass="11085">MGAWTLYLIGTILCFSTGIVSQGDTPNAFKIFTSIPDAVTISDTNADGIFECASAKLTDTKDNPQEATYEMTLMDGANADKKTRYLPCYTGRNAGPYPILCW</sequence>
<dbReference type="AlphaFoldDB" id="A0A224YL43"/>
<protein>
    <submittedName>
        <fullName evidence="2">Lipocalin</fullName>
    </submittedName>
</protein>
<dbReference type="EMBL" id="GFPF01004115">
    <property type="protein sequence ID" value="MAA15261.1"/>
    <property type="molecule type" value="Transcribed_RNA"/>
</dbReference>
<accession>A0A224YL43</accession>